<dbReference type="RefSeq" id="WP_054520720.1">
    <property type="nucleotide sequence ID" value="NZ_LGKO01000002.1"/>
</dbReference>
<evidence type="ECO:0000313" key="16">
    <source>
        <dbReference type="Proteomes" id="UP000050544"/>
    </source>
</evidence>
<dbReference type="PROSITE" id="PS50162">
    <property type="entry name" value="RECA_2"/>
    <property type="match status" value="1"/>
</dbReference>
<dbReference type="InterPro" id="IPR020588">
    <property type="entry name" value="RecA_ATP-bd"/>
</dbReference>
<accession>A0A0P6XXI8</accession>
<evidence type="ECO:0000256" key="5">
    <source>
        <dbReference type="ARBA" id="ARBA00022801"/>
    </source>
</evidence>
<keyword evidence="1 11" id="KW-0479">Metal-binding</keyword>
<gene>
    <name evidence="11" type="primary">radA</name>
    <name evidence="15" type="ORF">SE15_03600</name>
</gene>
<feature type="region of interest" description="Lon-protease-like" evidence="11">
    <location>
        <begin position="375"/>
        <end position="488"/>
    </location>
</feature>
<organism evidence="15 16">
    <name type="scientific">Thermanaerothrix daxensis</name>
    <dbReference type="NCBI Taxonomy" id="869279"/>
    <lineage>
        <taxon>Bacteria</taxon>
        <taxon>Bacillati</taxon>
        <taxon>Chloroflexota</taxon>
        <taxon>Anaerolineae</taxon>
        <taxon>Anaerolineales</taxon>
        <taxon>Anaerolineaceae</taxon>
        <taxon>Thermanaerothrix</taxon>
    </lineage>
</organism>
<dbReference type="PRINTS" id="PR01874">
    <property type="entry name" value="DNAREPAIRADA"/>
</dbReference>
<evidence type="ECO:0000256" key="7">
    <source>
        <dbReference type="ARBA" id="ARBA00022840"/>
    </source>
</evidence>
<reference evidence="15 16" key="1">
    <citation type="submission" date="2015-07" db="EMBL/GenBank/DDBJ databases">
        <title>Whole genome sequence of Thermanaerothrix daxensis DSM 23592.</title>
        <authorList>
            <person name="Hemp J."/>
            <person name="Ward L.M."/>
            <person name="Pace L.A."/>
            <person name="Fischer W.W."/>
        </authorList>
    </citation>
    <scope>NUCLEOTIDE SEQUENCE [LARGE SCALE GENOMIC DNA]</scope>
    <source>
        <strain evidence="15 16">GNS-1</strain>
    </source>
</reference>
<dbReference type="FunFam" id="3.40.50.300:FF:000050">
    <property type="entry name" value="DNA repair protein RadA"/>
    <property type="match status" value="1"/>
</dbReference>
<evidence type="ECO:0000256" key="8">
    <source>
        <dbReference type="ARBA" id="ARBA00023016"/>
    </source>
</evidence>
<dbReference type="PANTHER" id="PTHR32472">
    <property type="entry name" value="DNA REPAIR PROTEIN RADA"/>
    <property type="match status" value="1"/>
</dbReference>
<dbReference type="Pfam" id="PF18073">
    <property type="entry name" value="Zn_ribbon_LapB"/>
    <property type="match status" value="1"/>
</dbReference>
<dbReference type="NCBIfam" id="TIGR00416">
    <property type="entry name" value="sms"/>
    <property type="match status" value="1"/>
</dbReference>
<dbReference type="SUPFAM" id="SSF54211">
    <property type="entry name" value="Ribosomal protein S5 domain 2-like"/>
    <property type="match status" value="1"/>
</dbReference>
<proteinExistence type="inferred from homology"/>
<dbReference type="SUPFAM" id="SSF52540">
    <property type="entry name" value="P-loop containing nucleoside triphosphate hydrolases"/>
    <property type="match status" value="1"/>
</dbReference>
<dbReference type="InterPro" id="IPR020568">
    <property type="entry name" value="Ribosomal_Su5_D2-typ_SF"/>
</dbReference>
<comment type="function">
    <text evidence="11">Plays a role in repairing double-strand DNA breaks, probably involving stabilizing or processing branched DNA or blocked replication forks.</text>
</comment>
<keyword evidence="6 13" id="KW-0862">Zinc</keyword>
<dbReference type="Gene3D" id="3.40.50.300">
    <property type="entry name" value="P-loop containing nucleotide triphosphate hydrolases"/>
    <property type="match status" value="1"/>
</dbReference>
<evidence type="ECO:0000313" key="15">
    <source>
        <dbReference type="EMBL" id="KPL84246.1"/>
    </source>
</evidence>
<dbReference type="Pfam" id="PF13541">
    <property type="entry name" value="ChlI"/>
    <property type="match status" value="1"/>
</dbReference>
<keyword evidence="3 11" id="KW-0227">DNA damage</keyword>
<evidence type="ECO:0000259" key="14">
    <source>
        <dbReference type="PROSITE" id="PS50162"/>
    </source>
</evidence>
<comment type="similarity">
    <text evidence="11 13">Belongs to the RecA family. RadA subfamily.</text>
</comment>
<keyword evidence="7 11" id="KW-0067">ATP-binding</keyword>
<dbReference type="HAMAP" id="MF_01498">
    <property type="entry name" value="RadA_bact"/>
    <property type="match status" value="1"/>
</dbReference>
<comment type="function">
    <text evidence="13">DNA-dependent ATPase involved in processing of recombination intermediates, plays a role in repairing DNA breaks. Stimulates the branch migration of RecA-mediated strand transfer reactions, allowing the 3' invading strand to extend heteroduplex DNA faster. Binds ssDNA in the presence of ADP but not other nucleotides, has ATPase activity that is stimulated by ssDNA and various branched DNA structures, but inhibited by SSB. Does not have RecA's homology-searching function.</text>
</comment>
<dbReference type="GO" id="GO:0005829">
    <property type="term" value="C:cytosol"/>
    <property type="evidence" value="ECO:0007669"/>
    <property type="project" value="TreeGrafter"/>
</dbReference>
<comment type="caution">
    <text evidence="15">The sequence shown here is derived from an EMBL/GenBank/DDBJ whole genome shotgun (WGS) entry which is preliminary data.</text>
</comment>
<dbReference type="Proteomes" id="UP000050544">
    <property type="component" value="Unassembled WGS sequence"/>
</dbReference>
<dbReference type="CDD" id="cd01121">
    <property type="entry name" value="RadA_SMS_N"/>
    <property type="match status" value="1"/>
</dbReference>
<dbReference type="SMART" id="SM00382">
    <property type="entry name" value="AAA"/>
    <property type="match status" value="1"/>
</dbReference>
<evidence type="ECO:0000256" key="4">
    <source>
        <dbReference type="ARBA" id="ARBA00022771"/>
    </source>
</evidence>
<dbReference type="GO" id="GO:0005524">
    <property type="term" value="F:ATP binding"/>
    <property type="evidence" value="ECO:0007669"/>
    <property type="project" value="UniProtKB-UniRule"/>
</dbReference>
<dbReference type="InterPro" id="IPR004504">
    <property type="entry name" value="DNA_repair_RadA"/>
</dbReference>
<dbReference type="GO" id="GO:0003684">
    <property type="term" value="F:damaged DNA binding"/>
    <property type="evidence" value="ECO:0007669"/>
    <property type="project" value="InterPro"/>
</dbReference>
<dbReference type="InterPro" id="IPR041166">
    <property type="entry name" value="Rubredoxin_2"/>
</dbReference>
<keyword evidence="9 11" id="KW-0238">DNA-binding</keyword>
<dbReference type="AlphaFoldDB" id="A0A0P6XXI8"/>
<evidence type="ECO:0000256" key="6">
    <source>
        <dbReference type="ARBA" id="ARBA00022833"/>
    </source>
</evidence>
<evidence type="ECO:0000256" key="1">
    <source>
        <dbReference type="ARBA" id="ARBA00022723"/>
    </source>
</evidence>
<keyword evidence="16" id="KW-1185">Reference proteome</keyword>
<dbReference type="OrthoDB" id="9803906at2"/>
<feature type="domain" description="RecA family profile 1" evidence="14">
    <location>
        <begin position="70"/>
        <end position="239"/>
    </location>
</feature>
<keyword evidence="4 13" id="KW-0863">Zinc-finger</keyword>
<comment type="domain">
    <text evidence="11">The middle region has homology to RecA with ATPase motifs including the RadA KNRFG motif, while the C-terminus is homologous to Lon protease.</text>
</comment>
<sequence>MAKSQTRYVCQQCGRTSPRPLGRCPQCGAWDSMVEEVVAAPSVAMSPSTSLRGLTGRSRPVRLEEISGEVEDRLVLPMPEFARVLGGGIVRGSVVLLGGDPGIGKSTLLLQMVLEMVQRGYLNATTGPALYVSGEESERQIKMRAQRLLRQMDRKGHQRDEGEHFPEHLFLVTETNLEVVLDHIAEIKPGLVIVDSIQTMYLPSLQSSAGSVTQVRECASRLRELAKASGMTIFMIGHVTKEGMIAGPRVLEHIVDTVLYLEGDRFQAVRLLRSVKNRFGATSEVGVFEMRETGMIEVPNPSEVFLAERMVNAPGSAIAVTMEGTRPLLVEIQGLTSPSNLGNPRRTPNGLDVNRLLLIVAVLTRRLGLRLSDQDVFVNVVGGLRIAEPAADLAIATAIASSYRDVPIRADTVLIGEIGLSGELRWVAQMNARLREAAKLGFKTAIVPRRLRRFEAWPEGIEVLEARSVREALRLALLESTSKSSGHE</sequence>
<evidence type="ECO:0000256" key="3">
    <source>
        <dbReference type="ARBA" id="ARBA00022763"/>
    </source>
</evidence>
<dbReference type="Pfam" id="PF13481">
    <property type="entry name" value="AAA_25"/>
    <property type="match status" value="1"/>
</dbReference>
<dbReference type="PANTHER" id="PTHR32472:SF10">
    <property type="entry name" value="DNA REPAIR PROTEIN RADA-LIKE PROTEIN"/>
    <property type="match status" value="1"/>
</dbReference>
<feature type="short sequence motif" description="RadA KNRFG motif" evidence="11">
    <location>
        <begin position="276"/>
        <end position="280"/>
    </location>
</feature>
<keyword evidence="10 11" id="KW-0234">DNA repair</keyword>
<dbReference type="GO" id="GO:0008270">
    <property type="term" value="F:zinc ion binding"/>
    <property type="evidence" value="ECO:0007669"/>
    <property type="project" value="UniProtKB-KW"/>
</dbReference>
<evidence type="ECO:0000256" key="13">
    <source>
        <dbReference type="RuleBase" id="RU003555"/>
    </source>
</evidence>
<dbReference type="InterPro" id="IPR014721">
    <property type="entry name" value="Ribsml_uS5_D2-typ_fold_subgr"/>
</dbReference>
<dbReference type="GO" id="GO:0140664">
    <property type="term" value="F:ATP-dependent DNA damage sensor activity"/>
    <property type="evidence" value="ECO:0007669"/>
    <property type="project" value="InterPro"/>
</dbReference>
<evidence type="ECO:0000256" key="2">
    <source>
        <dbReference type="ARBA" id="ARBA00022741"/>
    </source>
</evidence>
<dbReference type="GO" id="GO:0000725">
    <property type="term" value="P:recombinational repair"/>
    <property type="evidence" value="ECO:0007669"/>
    <property type="project" value="UniProtKB-UniRule"/>
</dbReference>
<evidence type="ECO:0000256" key="10">
    <source>
        <dbReference type="ARBA" id="ARBA00023204"/>
    </source>
</evidence>
<dbReference type="GO" id="GO:0016787">
    <property type="term" value="F:hydrolase activity"/>
    <property type="evidence" value="ECO:0007669"/>
    <property type="project" value="UniProtKB-KW"/>
</dbReference>
<keyword evidence="8 11" id="KW-0346">Stress response</keyword>
<dbReference type="InterPro" id="IPR003593">
    <property type="entry name" value="AAA+_ATPase"/>
</dbReference>
<protein>
    <recommendedName>
        <fullName evidence="11 12">DNA repair protein RadA</fullName>
    </recommendedName>
</protein>
<dbReference type="Gene3D" id="3.30.230.10">
    <property type="match status" value="1"/>
</dbReference>
<keyword evidence="2 11" id="KW-0547">Nucleotide-binding</keyword>
<name>A0A0P6XXI8_9CHLR</name>
<dbReference type="STRING" id="869279.SE15_03600"/>
<feature type="binding site" evidence="11">
    <location>
        <begin position="99"/>
        <end position="106"/>
    </location>
    <ligand>
        <name>ATP</name>
        <dbReference type="ChEBI" id="CHEBI:30616"/>
    </ligand>
</feature>
<evidence type="ECO:0000256" key="9">
    <source>
        <dbReference type="ARBA" id="ARBA00023125"/>
    </source>
</evidence>
<dbReference type="InterPro" id="IPR027417">
    <property type="entry name" value="P-loop_NTPase"/>
</dbReference>
<evidence type="ECO:0000256" key="11">
    <source>
        <dbReference type="HAMAP-Rule" id="MF_01498"/>
    </source>
</evidence>
<keyword evidence="5" id="KW-0378">Hydrolase</keyword>
<evidence type="ECO:0000256" key="12">
    <source>
        <dbReference type="NCBIfam" id="TIGR00416"/>
    </source>
</evidence>
<dbReference type="PATRIC" id="fig|869279.4.peg.731"/>
<dbReference type="EMBL" id="LGKO01000002">
    <property type="protein sequence ID" value="KPL84246.1"/>
    <property type="molecule type" value="Genomic_DNA"/>
</dbReference>